<sequence length="370" mass="40859">MTRQPASLSCSNHSTPKSDLMAQDKPHTTQRRLLSKQISDESERRGGEDRRSSVAPPQVIQKIDLNGILPSLRSHSPSAASSGTSSPKSSVKAQTKLAARTRKSIPKQTSADKKWEDGEVEEAWERTLTREVPDRPQVIQKIDLNGVLPSLVPRLSSRDGSLSLQSSPKTQAKMHRVTSKSLETQHEETKHLTANSTSTNESTPGSHKPNANQTNEVTYKHKVMIVNTDSKPIGQNTRGVTRHPVVAEKRLGSRMSELQIATDKTSSKAFHVGSESLFERASKWLEATNSAFDRKFRPASATTTTTLSTSNSFHRARNAFINKNTLAERKMVFTRVKNGGDLEQAIPGFRWRVIPGTTTAAYERKANEAS</sequence>
<protein>
    <submittedName>
        <fullName evidence="2">Ion_trans_N domain-containing protein</fullName>
    </submittedName>
</protein>
<name>A0A5K3FZB2_MESCO</name>
<feature type="compositionally biased region" description="Polar residues" evidence="1">
    <location>
        <begin position="1"/>
        <end position="17"/>
    </location>
</feature>
<feature type="region of interest" description="Disordered" evidence="1">
    <location>
        <begin position="155"/>
        <end position="217"/>
    </location>
</feature>
<reference evidence="2" key="1">
    <citation type="submission" date="2019-11" db="UniProtKB">
        <authorList>
            <consortium name="WormBaseParasite"/>
        </authorList>
    </citation>
    <scope>IDENTIFICATION</scope>
</reference>
<dbReference type="AlphaFoldDB" id="A0A5K3FZB2"/>
<feature type="compositionally biased region" description="Low complexity" evidence="1">
    <location>
        <begin position="70"/>
        <end position="90"/>
    </location>
</feature>
<organism evidence="2">
    <name type="scientific">Mesocestoides corti</name>
    <name type="common">Flatworm</name>
    <dbReference type="NCBI Taxonomy" id="53468"/>
    <lineage>
        <taxon>Eukaryota</taxon>
        <taxon>Metazoa</taxon>
        <taxon>Spiralia</taxon>
        <taxon>Lophotrochozoa</taxon>
        <taxon>Platyhelminthes</taxon>
        <taxon>Cestoda</taxon>
        <taxon>Eucestoda</taxon>
        <taxon>Cyclophyllidea</taxon>
        <taxon>Mesocestoididae</taxon>
        <taxon>Mesocestoides</taxon>
    </lineage>
</organism>
<dbReference type="WBParaSite" id="MCU_012070-RA">
    <property type="protein sequence ID" value="MCU_012070-RA"/>
    <property type="gene ID" value="MCU_012070"/>
</dbReference>
<feature type="compositionally biased region" description="Low complexity" evidence="1">
    <location>
        <begin position="158"/>
        <end position="167"/>
    </location>
</feature>
<accession>A0A5K3FZB2</accession>
<evidence type="ECO:0000256" key="1">
    <source>
        <dbReference type="SAM" id="MobiDB-lite"/>
    </source>
</evidence>
<feature type="region of interest" description="Disordered" evidence="1">
    <location>
        <begin position="1"/>
        <end position="116"/>
    </location>
</feature>
<feature type="compositionally biased region" description="Polar residues" evidence="1">
    <location>
        <begin position="192"/>
        <end position="217"/>
    </location>
</feature>
<feature type="compositionally biased region" description="Basic and acidic residues" evidence="1">
    <location>
        <begin position="38"/>
        <end position="52"/>
    </location>
</feature>
<evidence type="ECO:0000313" key="2">
    <source>
        <dbReference type="WBParaSite" id="MCU_012070-RA"/>
    </source>
</evidence>
<proteinExistence type="predicted"/>